<reference evidence="3" key="1">
    <citation type="submission" date="2017-09" db="EMBL/GenBank/DDBJ databases">
        <authorList>
            <person name="Varghese N."/>
            <person name="Submissions S."/>
        </authorList>
    </citation>
    <scope>NUCLEOTIDE SEQUENCE [LARGE SCALE GENOMIC DNA]</scope>
    <source>
        <strain evidence="3">C7</strain>
    </source>
</reference>
<gene>
    <name evidence="2" type="ORF">SAMN06273572_10260</name>
</gene>
<dbReference type="OrthoDB" id="9962317at2"/>
<dbReference type="Proteomes" id="UP000220034">
    <property type="component" value="Unassembled WGS sequence"/>
</dbReference>
<organism evidence="2 3">
    <name type="scientific">Pontivivens marinum</name>
    <dbReference type="NCBI Taxonomy" id="1690039"/>
    <lineage>
        <taxon>Bacteria</taxon>
        <taxon>Pseudomonadati</taxon>
        <taxon>Pseudomonadota</taxon>
        <taxon>Alphaproteobacteria</taxon>
        <taxon>Rhodobacterales</taxon>
        <taxon>Paracoccaceae</taxon>
        <taxon>Pontivivens</taxon>
    </lineage>
</organism>
<proteinExistence type="predicted"/>
<name>A0A2C9CPX2_9RHOB</name>
<evidence type="ECO:0000313" key="2">
    <source>
        <dbReference type="EMBL" id="SOH93384.1"/>
    </source>
</evidence>
<evidence type="ECO:0000313" key="3">
    <source>
        <dbReference type="Proteomes" id="UP000220034"/>
    </source>
</evidence>
<keyword evidence="3" id="KW-1185">Reference proteome</keyword>
<feature type="transmembrane region" description="Helical" evidence="1">
    <location>
        <begin position="103"/>
        <end position="123"/>
    </location>
</feature>
<keyword evidence="1" id="KW-0812">Transmembrane</keyword>
<dbReference type="AlphaFoldDB" id="A0A2C9CPX2"/>
<keyword evidence="1" id="KW-0472">Membrane</keyword>
<protein>
    <submittedName>
        <fullName evidence="2">Uncharacterized protein</fullName>
    </submittedName>
</protein>
<feature type="transmembrane region" description="Helical" evidence="1">
    <location>
        <begin position="46"/>
        <end position="65"/>
    </location>
</feature>
<keyword evidence="1" id="KW-1133">Transmembrane helix</keyword>
<dbReference type="EMBL" id="OCTN01000002">
    <property type="protein sequence ID" value="SOH93384.1"/>
    <property type="molecule type" value="Genomic_DNA"/>
</dbReference>
<feature type="transmembrane region" description="Helical" evidence="1">
    <location>
        <begin position="77"/>
        <end position="97"/>
    </location>
</feature>
<dbReference type="RefSeq" id="WP_097928971.1">
    <property type="nucleotide sequence ID" value="NZ_OCTN01000002.1"/>
</dbReference>
<accession>A0A2C9CPX2</accession>
<sequence>MRPHRDRRIEWWFARVTLCFGLFLMAPAQSMDSLAFVQLRLWAPEFYWGLLFAVTGVTHCGALWINGRRWWTPLVRFCIAGVNFSVYLIFAAGFYSVDPWTTGVFFYGLAMSYASIVVFYGAVKDSYHALGARHAQY</sequence>
<evidence type="ECO:0000256" key="1">
    <source>
        <dbReference type="SAM" id="Phobius"/>
    </source>
</evidence>